<dbReference type="AlphaFoldDB" id="A0A2C6KPF2"/>
<dbReference type="RefSeq" id="XP_067920093.1">
    <property type="nucleotide sequence ID" value="XM_068067926.1"/>
</dbReference>
<dbReference type="VEuPathDB" id="ToxoDB:CSUI_007782"/>
<protein>
    <recommendedName>
        <fullName evidence="4">Transmembrane protein</fullName>
    </recommendedName>
</protein>
<comment type="caution">
    <text evidence="2">The sequence shown here is derived from an EMBL/GenBank/DDBJ whole genome shotgun (WGS) entry which is preliminary data.</text>
</comment>
<dbReference type="Proteomes" id="UP000221165">
    <property type="component" value="Unassembled WGS sequence"/>
</dbReference>
<dbReference type="EMBL" id="MIGC01004183">
    <property type="protein sequence ID" value="PHJ18385.1"/>
    <property type="molecule type" value="Genomic_DNA"/>
</dbReference>
<keyword evidence="3" id="KW-1185">Reference proteome</keyword>
<evidence type="ECO:0000313" key="2">
    <source>
        <dbReference type="EMBL" id="PHJ18385.1"/>
    </source>
</evidence>
<evidence type="ECO:0008006" key="4">
    <source>
        <dbReference type="Google" id="ProtNLM"/>
    </source>
</evidence>
<evidence type="ECO:0000313" key="3">
    <source>
        <dbReference type="Proteomes" id="UP000221165"/>
    </source>
</evidence>
<evidence type="ECO:0000256" key="1">
    <source>
        <dbReference type="SAM" id="Phobius"/>
    </source>
</evidence>
<keyword evidence="1" id="KW-1133">Transmembrane helix</keyword>
<keyword evidence="1" id="KW-0812">Transmembrane</keyword>
<reference evidence="2 3" key="1">
    <citation type="journal article" date="2017" name="Int. J. Parasitol.">
        <title>The genome of the protozoan parasite Cystoisospora suis and a reverse vaccinology approach to identify vaccine candidates.</title>
        <authorList>
            <person name="Palmieri N."/>
            <person name="Shrestha A."/>
            <person name="Ruttkowski B."/>
            <person name="Beck T."/>
            <person name="Vogl C."/>
            <person name="Tomley F."/>
            <person name="Blake D.P."/>
            <person name="Joachim A."/>
        </authorList>
    </citation>
    <scope>NUCLEOTIDE SEQUENCE [LARGE SCALE GENOMIC DNA]</scope>
    <source>
        <strain evidence="2 3">Wien I</strain>
    </source>
</reference>
<accession>A0A2C6KPF2</accession>
<keyword evidence="1" id="KW-0472">Membrane</keyword>
<feature type="transmembrane region" description="Helical" evidence="1">
    <location>
        <begin position="31"/>
        <end position="53"/>
    </location>
</feature>
<organism evidence="2 3">
    <name type="scientific">Cystoisospora suis</name>
    <dbReference type="NCBI Taxonomy" id="483139"/>
    <lineage>
        <taxon>Eukaryota</taxon>
        <taxon>Sar</taxon>
        <taxon>Alveolata</taxon>
        <taxon>Apicomplexa</taxon>
        <taxon>Conoidasida</taxon>
        <taxon>Coccidia</taxon>
        <taxon>Eucoccidiorida</taxon>
        <taxon>Eimeriorina</taxon>
        <taxon>Sarcocystidae</taxon>
        <taxon>Cystoisospora</taxon>
    </lineage>
</organism>
<name>A0A2C6KPF2_9APIC</name>
<proteinExistence type="predicted"/>
<sequence>MGATEDCGQDGKETEEENFLRDWVSPGESGWTLPFDLGVFPLVCCGTVFVFALGRSEYRRTVRPG</sequence>
<dbReference type="GeneID" id="94431137"/>
<gene>
    <name evidence="2" type="ORF">CSUI_007782</name>
</gene>